<dbReference type="AlphaFoldDB" id="K8W5N5"/>
<dbReference type="RefSeq" id="WP_008916308.1">
    <property type="nucleotide sequence ID" value="NZ_CM001773.1"/>
</dbReference>
<feature type="compositionally biased region" description="Basic and acidic residues" evidence="1">
    <location>
        <begin position="54"/>
        <end position="83"/>
    </location>
</feature>
<accession>K8W5N5</accession>
<evidence type="ECO:0008006" key="5">
    <source>
        <dbReference type="Google" id="ProtNLM"/>
    </source>
</evidence>
<dbReference type="Proteomes" id="UP000010290">
    <property type="component" value="Chromosome"/>
</dbReference>
<dbReference type="HOGENOM" id="CLU_2397265_0_0_6"/>
<keyword evidence="4" id="KW-1185">Reference proteome</keyword>
<feature type="compositionally biased region" description="Basic and acidic residues" evidence="1">
    <location>
        <begin position="32"/>
        <end position="42"/>
    </location>
</feature>
<dbReference type="EMBL" id="AKKN01000010">
    <property type="protein sequence ID" value="EKT55839.1"/>
    <property type="molecule type" value="Genomic_DNA"/>
</dbReference>
<organism evidence="3 4">
    <name type="scientific">Providencia sneebia DSM 19967</name>
    <dbReference type="NCBI Taxonomy" id="1141660"/>
    <lineage>
        <taxon>Bacteria</taxon>
        <taxon>Pseudomonadati</taxon>
        <taxon>Pseudomonadota</taxon>
        <taxon>Gammaproteobacteria</taxon>
        <taxon>Enterobacterales</taxon>
        <taxon>Morganellaceae</taxon>
        <taxon>Providencia</taxon>
    </lineage>
</organism>
<evidence type="ECO:0000256" key="2">
    <source>
        <dbReference type="SAM" id="SignalP"/>
    </source>
</evidence>
<reference evidence="3 4" key="1">
    <citation type="journal article" date="2012" name="BMC Genomics">
        <title>Comparative genomics of bacteria in the genus Providencia isolated from wild Drosophila melanogaster.</title>
        <authorList>
            <person name="Galac M.R."/>
            <person name="Lazzaro B.P."/>
        </authorList>
    </citation>
    <scope>NUCLEOTIDE SEQUENCE [LARGE SCALE GENOMIC DNA]</scope>
    <source>
        <strain evidence="3 4">DSM 19967</strain>
    </source>
</reference>
<evidence type="ECO:0000313" key="3">
    <source>
        <dbReference type="EMBL" id="EKT55839.1"/>
    </source>
</evidence>
<gene>
    <name evidence="3" type="ORF">OO7_12729</name>
</gene>
<keyword evidence="2" id="KW-0732">Signal</keyword>
<feature type="signal peptide" evidence="2">
    <location>
        <begin position="1"/>
        <end position="20"/>
    </location>
</feature>
<name>K8W5N5_9GAMM</name>
<proteinExistence type="predicted"/>
<feature type="chain" id="PRO_5003923086" description="Acid shock protein" evidence="2">
    <location>
        <begin position="21"/>
        <end position="93"/>
    </location>
</feature>
<protein>
    <recommendedName>
        <fullName evidence="5">Acid shock protein</fullName>
    </recommendedName>
</protein>
<feature type="compositionally biased region" description="Basic residues" evidence="1">
    <location>
        <begin position="43"/>
        <end position="53"/>
    </location>
</feature>
<dbReference type="PATRIC" id="fig|1141660.3.peg.2538"/>
<evidence type="ECO:0000256" key="1">
    <source>
        <dbReference type="SAM" id="MobiDB-lite"/>
    </source>
</evidence>
<evidence type="ECO:0000313" key="4">
    <source>
        <dbReference type="Proteomes" id="UP000010290"/>
    </source>
</evidence>
<feature type="region of interest" description="Disordered" evidence="1">
    <location>
        <begin position="24"/>
        <end position="93"/>
    </location>
</feature>
<sequence>MKKIMTLALCFALFSPSMFANDKNHQTTAEESVNKELKTEKKQHQKNRDHKKSQKDADHKKREKNENKEPPKNDNKTQPEKSEPNLIDTILTR</sequence>
<comment type="caution">
    <text evidence="3">The sequence shown here is derived from an EMBL/GenBank/DDBJ whole genome shotgun (WGS) entry which is preliminary data.</text>
</comment>